<dbReference type="EMBL" id="ANIY01002935">
    <property type="protein sequence ID" value="ETP38304.1"/>
    <property type="molecule type" value="Genomic_DNA"/>
</dbReference>
<dbReference type="PANTHER" id="PTHR46599">
    <property type="entry name" value="PIGGYBAC TRANSPOSABLE ELEMENT-DERIVED PROTEIN 4"/>
    <property type="match status" value="1"/>
</dbReference>
<reference evidence="3 4" key="1">
    <citation type="submission" date="2013-11" db="EMBL/GenBank/DDBJ databases">
        <title>The Genome Sequence of Phytophthora parasitica P10297.</title>
        <authorList>
            <consortium name="The Broad Institute Genomics Platform"/>
            <person name="Russ C."/>
            <person name="Tyler B."/>
            <person name="Panabieres F."/>
            <person name="Shan W."/>
            <person name="Tripathy S."/>
            <person name="Grunwald N."/>
            <person name="Machado M."/>
            <person name="Johnson C.S."/>
            <person name="Walker B."/>
            <person name="Young S.K."/>
            <person name="Zeng Q."/>
            <person name="Gargeya S."/>
            <person name="Fitzgerald M."/>
            <person name="Haas B."/>
            <person name="Abouelleil A."/>
            <person name="Allen A.W."/>
            <person name="Alvarado L."/>
            <person name="Arachchi H.M."/>
            <person name="Berlin A.M."/>
            <person name="Chapman S.B."/>
            <person name="Gainer-Dewar J."/>
            <person name="Goldberg J."/>
            <person name="Griggs A."/>
            <person name="Gujja S."/>
            <person name="Hansen M."/>
            <person name="Howarth C."/>
            <person name="Imamovic A."/>
            <person name="Ireland A."/>
            <person name="Larimer J."/>
            <person name="McCowan C."/>
            <person name="Murphy C."/>
            <person name="Pearson M."/>
            <person name="Poon T.W."/>
            <person name="Priest M."/>
            <person name="Roberts A."/>
            <person name="Saif S."/>
            <person name="Shea T."/>
            <person name="Sisk P."/>
            <person name="Sykes S."/>
            <person name="Wortman J."/>
            <person name="Nusbaum C."/>
            <person name="Birren B."/>
        </authorList>
    </citation>
    <scope>NUCLEOTIDE SEQUENCE [LARGE SCALE GENOMIC DNA]</scope>
    <source>
        <strain evidence="3 4">P10297</strain>
    </source>
</reference>
<feature type="region of interest" description="Disordered" evidence="1">
    <location>
        <begin position="108"/>
        <end position="239"/>
    </location>
</feature>
<feature type="compositionally biased region" description="Pro residues" evidence="1">
    <location>
        <begin position="127"/>
        <end position="143"/>
    </location>
</feature>
<organism evidence="3 4">
    <name type="scientific">Phytophthora nicotianae P10297</name>
    <dbReference type="NCBI Taxonomy" id="1317064"/>
    <lineage>
        <taxon>Eukaryota</taxon>
        <taxon>Sar</taxon>
        <taxon>Stramenopiles</taxon>
        <taxon>Oomycota</taxon>
        <taxon>Peronosporomycetes</taxon>
        <taxon>Peronosporales</taxon>
        <taxon>Peronosporaceae</taxon>
        <taxon>Phytophthora</taxon>
    </lineage>
</organism>
<dbReference type="Pfam" id="PF13843">
    <property type="entry name" value="DDE_Tnp_1_7"/>
    <property type="match status" value="1"/>
</dbReference>
<evidence type="ECO:0000256" key="1">
    <source>
        <dbReference type="SAM" id="MobiDB-lite"/>
    </source>
</evidence>
<dbReference type="InterPro" id="IPR029526">
    <property type="entry name" value="PGBD"/>
</dbReference>
<feature type="compositionally biased region" description="Pro residues" evidence="1">
    <location>
        <begin position="158"/>
        <end position="169"/>
    </location>
</feature>
<comment type="caution">
    <text evidence="3">The sequence shown here is derived from an EMBL/GenBank/DDBJ whole genome shotgun (WGS) entry which is preliminary data.</text>
</comment>
<evidence type="ECO:0000313" key="3">
    <source>
        <dbReference type="EMBL" id="ETP38304.1"/>
    </source>
</evidence>
<name>W2YWI5_PHYNI</name>
<evidence type="ECO:0000313" key="4">
    <source>
        <dbReference type="Proteomes" id="UP000018948"/>
    </source>
</evidence>
<protein>
    <recommendedName>
        <fullName evidence="2">PiggyBac transposable element-derived protein domain-containing protein</fullName>
    </recommendedName>
</protein>
<dbReference type="PANTHER" id="PTHR46599:SF3">
    <property type="entry name" value="PIGGYBAC TRANSPOSABLE ELEMENT-DERIVED PROTEIN 4"/>
    <property type="match status" value="1"/>
</dbReference>
<dbReference type="Proteomes" id="UP000018948">
    <property type="component" value="Unassembled WGS sequence"/>
</dbReference>
<gene>
    <name evidence="3" type="ORF">F442_14031</name>
</gene>
<evidence type="ECO:0000259" key="2">
    <source>
        <dbReference type="Pfam" id="PF13843"/>
    </source>
</evidence>
<sequence>MFRDTRLEIYCGKANKDEDAVAQRAVVQNLTHVLRGRPAQRLICTDNFNTSIPLSHKLLRMGHYHIGTIRKYRKGEESLVKHCKQQGWFPDLLGLPPDLSLQLTPTRSTLVDSTPDDSMPPSVTPADPKPQRPMPDAPTPPLVEPAGLTPPLNDSAIPPAPSMAPPVPVRHPTGVEAKTSKRMPRRAGKATPQVVLQPLNQPSVRTSASAASSIGRSAATARRSSATSRSSAKKRWTAQVIPDSTAGVPEMTDQHIPDQAATTEETEDAVTKARNILVSARSVLDHDRGNGVSLDDFDSDNFLEALRRNRIFEGNDPDDLNVGVDDWLLALDSDVEGDEESILLDEDNSEDEDESEADVSGTVSNDESVEDFAGVDDDVPVEFDLAEADLKRLQAEEWDALMEDDSGRLHLDHASLYDGPYGPIRAAMAYATSPLAMFYFFLPKELWRKIAEETNRYRLESIHEIGEGMRERAVQKRQTVPSTIVYTVDEYKAKLRRKCPILPHEIVRFIGLLIARTLEPRRKSLSRHWITKWKELSHVARSGNSLAVIASTTSRSTCISTTMLDNKRVPIVLSKFGRFFKQFRRLSSEAIDVALASHLTKEWFQCGIGATPY</sequence>
<proteinExistence type="predicted"/>
<accession>W2YWI5</accession>
<feature type="region of interest" description="Disordered" evidence="1">
    <location>
        <begin position="339"/>
        <end position="371"/>
    </location>
</feature>
<feature type="compositionally biased region" description="Acidic residues" evidence="1">
    <location>
        <begin position="339"/>
        <end position="357"/>
    </location>
</feature>
<feature type="domain" description="PiggyBac transposable element-derived protein" evidence="2">
    <location>
        <begin position="6"/>
        <end position="75"/>
    </location>
</feature>
<feature type="compositionally biased region" description="Low complexity" evidence="1">
    <location>
        <begin position="205"/>
        <end position="230"/>
    </location>
</feature>
<dbReference type="AlphaFoldDB" id="W2YWI5"/>